<accession>A0A6A2V5Z7</accession>
<protein>
    <submittedName>
        <fullName evidence="1">Uncharacterized protein</fullName>
    </submittedName>
</protein>
<sequence length="142" mass="16157">MCKMEITIAIEYKRSRTWGYIPHATVRATVRNKDNCVIARDMSTGSASGCGYDKTSAATCYAFDDNKVLQTFALWKDFKPTEYAHARDYGYEYAFDGCGMSALTGLMRANRFEKHEIWDKDGDITAIVYTRDDLPESFTKLV</sequence>
<keyword evidence="2" id="KW-1185">Reference proteome</keyword>
<gene>
    <name evidence="1" type="ORF">DSM100238_1794</name>
</gene>
<dbReference type="Proteomes" id="UP000440041">
    <property type="component" value="Unassembled WGS sequence"/>
</dbReference>
<reference evidence="1 2" key="1">
    <citation type="submission" date="2019-09" db="EMBL/GenBank/DDBJ databases">
        <title>Characterization of the phylogenetic diversity of two novel species belonging to the genus Bifidobacterium: Bifidobacterium cebidarum sp. nov. and Bifidobacterium leontopitheci sp. nov.</title>
        <authorList>
            <person name="Lugli G.A."/>
            <person name="Duranti S."/>
            <person name="Milani C."/>
            <person name="Turroni F."/>
            <person name="Ventura M."/>
        </authorList>
    </citation>
    <scope>NUCLEOTIDE SEQUENCE [LARGE SCALE GENOMIC DNA]</scope>
    <source>
        <strain evidence="1 2">DSM 100238</strain>
    </source>
</reference>
<dbReference type="EMBL" id="WBSO01000023">
    <property type="protein sequence ID" value="KAB8292709.1"/>
    <property type="molecule type" value="Genomic_DNA"/>
</dbReference>
<evidence type="ECO:0000313" key="2">
    <source>
        <dbReference type="Proteomes" id="UP000440041"/>
    </source>
</evidence>
<organism evidence="1 2">
    <name type="scientific">Bifidobacterium apri</name>
    <dbReference type="NCBI Taxonomy" id="1769423"/>
    <lineage>
        <taxon>Bacteria</taxon>
        <taxon>Bacillati</taxon>
        <taxon>Actinomycetota</taxon>
        <taxon>Actinomycetes</taxon>
        <taxon>Bifidobacteriales</taxon>
        <taxon>Bifidobacteriaceae</taxon>
        <taxon>Bifidobacterium</taxon>
    </lineage>
</organism>
<comment type="caution">
    <text evidence="1">The sequence shown here is derived from an EMBL/GenBank/DDBJ whole genome shotgun (WGS) entry which is preliminary data.</text>
</comment>
<dbReference type="RefSeq" id="WP_152356308.1">
    <property type="nucleotide sequence ID" value="NZ_JBKZAQ010000016.1"/>
</dbReference>
<proteinExistence type="predicted"/>
<evidence type="ECO:0000313" key="1">
    <source>
        <dbReference type="EMBL" id="KAB8292709.1"/>
    </source>
</evidence>
<name>A0A6A2V5Z7_9BIFI</name>
<dbReference type="AlphaFoldDB" id="A0A6A2V5Z7"/>